<accession>A0A268EJE3</accession>
<evidence type="ECO:0000313" key="1">
    <source>
        <dbReference type="EMBL" id="PAD73232.1"/>
    </source>
</evidence>
<protein>
    <submittedName>
        <fullName evidence="1">Uncharacterized protein</fullName>
    </submittedName>
</protein>
<dbReference type="AlphaFoldDB" id="A0A268EJE3"/>
<dbReference type="RefSeq" id="WP_095267207.1">
    <property type="nucleotide sequence ID" value="NZ_NPBY01000067.1"/>
</dbReference>
<proteinExistence type="predicted"/>
<reference evidence="1 2" key="1">
    <citation type="submission" date="2017-07" db="EMBL/GenBank/DDBJ databases">
        <title>Isolation and whole genome analysis of endospore-forming bacteria from heroin.</title>
        <authorList>
            <person name="Kalinowski J."/>
            <person name="Ahrens B."/>
            <person name="Al-Dilaimi A."/>
            <person name="Winkler A."/>
            <person name="Wibberg D."/>
            <person name="Schleenbecker U."/>
            <person name="Ruckert C."/>
            <person name="Wolfel R."/>
            <person name="Grass G."/>
        </authorList>
    </citation>
    <scope>NUCLEOTIDE SEQUENCE [LARGE SCALE GENOMIC DNA]</scope>
    <source>
        <strain evidence="1 2">7537-G1</strain>
    </source>
</reference>
<sequence length="111" mass="12699">MRLHIMISAVLISFLYTFSSLFSPLVQAEVITDTEVTIESLRAGESKPALDMQSVVVSQEREDELRKIYGLEPSNTDDASIDVKPSDVGASYENARYIYWIYMLFHFMRIP</sequence>
<evidence type="ECO:0000313" key="2">
    <source>
        <dbReference type="Proteomes" id="UP000215596"/>
    </source>
</evidence>
<organism evidence="1 2">
    <name type="scientific">Paenibacillus campinasensis</name>
    <dbReference type="NCBI Taxonomy" id="66347"/>
    <lineage>
        <taxon>Bacteria</taxon>
        <taxon>Bacillati</taxon>
        <taxon>Bacillota</taxon>
        <taxon>Bacilli</taxon>
        <taxon>Bacillales</taxon>
        <taxon>Paenibacillaceae</taxon>
        <taxon>Paenibacillus</taxon>
    </lineage>
</organism>
<comment type="caution">
    <text evidence="1">The sequence shown here is derived from an EMBL/GenBank/DDBJ whole genome shotgun (WGS) entry which is preliminary data.</text>
</comment>
<name>A0A268EJE3_9BACL</name>
<dbReference type="EMBL" id="NPBY01000067">
    <property type="protein sequence ID" value="PAD73232.1"/>
    <property type="molecule type" value="Genomic_DNA"/>
</dbReference>
<gene>
    <name evidence="1" type="ORF">CHH67_20295</name>
</gene>
<dbReference type="Proteomes" id="UP000215596">
    <property type="component" value="Unassembled WGS sequence"/>
</dbReference>